<dbReference type="Proteomes" id="UP000313359">
    <property type="component" value="Unassembled WGS sequence"/>
</dbReference>
<keyword evidence="3" id="KW-1185">Reference proteome</keyword>
<sequence>MFGNHAKTVAHAYWPRGVRTPEYIARTRRRGLSHTAPRRSLRPHIWCVPRKRLIPMACTVSDSVELQVVGIEMFAFYMGVTPHVAVFLLLPWMLDARCLKLSLWIEHTS</sequence>
<keyword evidence="1" id="KW-0812">Transmembrane</keyword>
<protein>
    <submittedName>
        <fullName evidence="2">Uncharacterized protein</fullName>
    </submittedName>
</protein>
<accession>A0A5C2SFT1</accession>
<dbReference type="EMBL" id="ML122260">
    <property type="protein sequence ID" value="RPD62029.1"/>
    <property type="molecule type" value="Genomic_DNA"/>
</dbReference>
<feature type="transmembrane region" description="Helical" evidence="1">
    <location>
        <begin position="74"/>
        <end position="94"/>
    </location>
</feature>
<reference evidence="2" key="1">
    <citation type="journal article" date="2018" name="Genome Biol. Evol.">
        <title>Genomics and development of Lentinus tigrinus, a white-rot wood-decaying mushroom with dimorphic fruiting bodies.</title>
        <authorList>
            <person name="Wu B."/>
            <person name="Xu Z."/>
            <person name="Knudson A."/>
            <person name="Carlson A."/>
            <person name="Chen N."/>
            <person name="Kovaka S."/>
            <person name="LaButti K."/>
            <person name="Lipzen A."/>
            <person name="Pennachio C."/>
            <person name="Riley R."/>
            <person name="Schakwitz W."/>
            <person name="Umezawa K."/>
            <person name="Ohm R.A."/>
            <person name="Grigoriev I.V."/>
            <person name="Nagy L.G."/>
            <person name="Gibbons J."/>
            <person name="Hibbett D."/>
        </authorList>
    </citation>
    <scope>NUCLEOTIDE SEQUENCE [LARGE SCALE GENOMIC DNA]</scope>
    <source>
        <strain evidence="2">ALCF2SS1-6</strain>
    </source>
</reference>
<organism evidence="2 3">
    <name type="scientific">Lentinus tigrinus ALCF2SS1-6</name>
    <dbReference type="NCBI Taxonomy" id="1328759"/>
    <lineage>
        <taxon>Eukaryota</taxon>
        <taxon>Fungi</taxon>
        <taxon>Dikarya</taxon>
        <taxon>Basidiomycota</taxon>
        <taxon>Agaricomycotina</taxon>
        <taxon>Agaricomycetes</taxon>
        <taxon>Polyporales</taxon>
        <taxon>Polyporaceae</taxon>
        <taxon>Lentinus</taxon>
    </lineage>
</organism>
<proteinExistence type="predicted"/>
<evidence type="ECO:0000256" key="1">
    <source>
        <dbReference type="SAM" id="Phobius"/>
    </source>
</evidence>
<gene>
    <name evidence="2" type="ORF">L227DRAFT_47512</name>
</gene>
<name>A0A5C2SFT1_9APHY</name>
<dbReference type="AlphaFoldDB" id="A0A5C2SFT1"/>
<evidence type="ECO:0000313" key="3">
    <source>
        <dbReference type="Proteomes" id="UP000313359"/>
    </source>
</evidence>
<evidence type="ECO:0000313" key="2">
    <source>
        <dbReference type="EMBL" id="RPD62029.1"/>
    </source>
</evidence>
<keyword evidence="1" id="KW-0472">Membrane</keyword>
<keyword evidence="1" id="KW-1133">Transmembrane helix</keyword>